<feature type="transmembrane region" description="Helical" evidence="2">
    <location>
        <begin position="91"/>
        <end position="119"/>
    </location>
</feature>
<reference evidence="3 4" key="1">
    <citation type="submission" date="2019-08" db="EMBL/GenBank/DDBJ databases">
        <authorList>
            <person name="Peeters C."/>
        </authorList>
    </citation>
    <scope>NUCLEOTIDE SEQUENCE [LARGE SCALE GENOMIC DNA]</scope>
    <source>
        <strain evidence="3 4">LMG 31113</strain>
    </source>
</reference>
<feature type="transmembrane region" description="Helical" evidence="2">
    <location>
        <begin position="20"/>
        <end position="38"/>
    </location>
</feature>
<evidence type="ECO:0000256" key="1">
    <source>
        <dbReference type="SAM" id="MobiDB-lite"/>
    </source>
</evidence>
<dbReference type="RefSeq" id="WP_150600524.1">
    <property type="nucleotide sequence ID" value="NZ_CABPRW010000009.1"/>
</dbReference>
<organism evidence="3 4">
    <name type="scientific">Pandoraea fibrosis</name>
    <dbReference type="NCBI Taxonomy" id="1891094"/>
    <lineage>
        <taxon>Bacteria</taxon>
        <taxon>Pseudomonadati</taxon>
        <taxon>Pseudomonadota</taxon>
        <taxon>Betaproteobacteria</taxon>
        <taxon>Burkholderiales</taxon>
        <taxon>Burkholderiaceae</taxon>
        <taxon>Pandoraea</taxon>
    </lineage>
</organism>
<protein>
    <submittedName>
        <fullName evidence="3">Uncharacterized protein</fullName>
    </submittedName>
</protein>
<keyword evidence="2" id="KW-0472">Membrane</keyword>
<evidence type="ECO:0000313" key="4">
    <source>
        <dbReference type="Proteomes" id="UP000382577"/>
    </source>
</evidence>
<dbReference type="AlphaFoldDB" id="A0A5E4XGC4"/>
<gene>
    <name evidence="3" type="ORF">PFI31113_03837</name>
</gene>
<name>A0A5E4XGC4_9BURK</name>
<keyword evidence="2" id="KW-1133">Transmembrane helix</keyword>
<sequence>MPEPTSGSVAASGLLFKYFGAQACGSAIAVALGFLFLWPRSLKEAFVRIASTILASSLFGPALTMLVHSWWPGMFDSARAFAIHHEMPEIVGVLFVSTPVITLAGLPAWWILGALVLWFESRRGKDIGEMAGDAASLARGLTGAKQRERGDSQQISALRKSGGR</sequence>
<accession>A0A5E4XGC4</accession>
<feature type="transmembrane region" description="Helical" evidence="2">
    <location>
        <begin position="45"/>
        <end position="71"/>
    </location>
</feature>
<keyword evidence="2" id="KW-0812">Transmembrane</keyword>
<proteinExistence type="predicted"/>
<dbReference type="OrthoDB" id="8656040at2"/>
<dbReference type="Proteomes" id="UP000382577">
    <property type="component" value="Unassembled WGS sequence"/>
</dbReference>
<evidence type="ECO:0000313" key="3">
    <source>
        <dbReference type="EMBL" id="VVE35441.1"/>
    </source>
</evidence>
<feature type="region of interest" description="Disordered" evidence="1">
    <location>
        <begin position="141"/>
        <end position="164"/>
    </location>
</feature>
<evidence type="ECO:0000256" key="2">
    <source>
        <dbReference type="SAM" id="Phobius"/>
    </source>
</evidence>
<dbReference type="EMBL" id="CABPRW010000009">
    <property type="protein sequence ID" value="VVE35441.1"/>
    <property type="molecule type" value="Genomic_DNA"/>
</dbReference>